<organism evidence="2">
    <name type="scientific">marine metagenome</name>
    <dbReference type="NCBI Taxonomy" id="408172"/>
    <lineage>
        <taxon>unclassified sequences</taxon>
        <taxon>metagenomes</taxon>
        <taxon>ecological metagenomes</taxon>
    </lineage>
</organism>
<keyword evidence="1" id="KW-0472">Membrane</keyword>
<proteinExistence type="predicted"/>
<dbReference type="EMBL" id="UINC01055083">
    <property type="protein sequence ID" value="SVB73560.1"/>
    <property type="molecule type" value="Genomic_DNA"/>
</dbReference>
<feature type="non-terminal residue" evidence="2">
    <location>
        <position position="172"/>
    </location>
</feature>
<evidence type="ECO:0000313" key="2">
    <source>
        <dbReference type="EMBL" id="SVB73560.1"/>
    </source>
</evidence>
<keyword evidence="1" id="KW-1133">Transmembrane helix</keyword>
<feature type="transmembrane region" description="Helical" evidence="1">
    <location>
        <begin position="136"/>
        <end position="152"/>
    </location>
</feature>
<feature type="transmembrane region" description="Helical" evidence="1">
    <location>
        <begin position="6"/>
        <end position="29"/>
    </location>
</feature>
<evidence type="ECO:0000256" key="1">
    <source>
        <dbReference type="SAM" id="Phobius"/>
    </source>
</evidence>
<sequence length="172" mass="20243">MRLLKIYFGLILSPVLFPLSLLTLSWDPFRFFFLKKKKSKDGKGAVYLPKYSHAKFKEMTIDPDIRGKYNLRFTAEKQKAFDDQNYRDGKVRFEEDIAREKRLKSITSENKNVVIIIACIFGTLSLLSLYFNWPGLLVLILLALTYFTYLYFKNERIAKFFNAAIRKIKNLS</sequence>
<keyword evidence="1" id="KW-0812">Transmembrane</keyword>
<dbReference type="AlphaFoldDB" id="A0A382GED0"/>
<accession>A0A382GED0</accession>
<feature type="transmembrane region" description="Helical" evidence="1">
    <location>
        <begin position="112"/>
        <end position="130"/>
    </location>
</feature>
<reference evidence="2" key="1">
    <citation type="submission" date="2018-05" db="EMBL/GenBank/DDBJ databases">
        <authorList>
            <person name="Lanie J.A."/>
            <person name="Ng W.-L."/>
            <person name="Kazmierczak K.M."/>
            <person name="Andrzejewski T.M."/>
            <person name="Davidsen T.M."/>
            <person name="Wayne K.J."/>
            <person name="Tettelin H."/>
            <person name="Glass J.I."/>
            <person name="Rusch D."/>
            <person name="Podicherti R."/>
            <person name="Tsui H.-C.T."/>
            <person name="Winkler M.E."/>
        </authorList>
    </citation>
    <scope>NUCLEOTIDE SEQUENCE</scope>
</reference>
<name>A0A382GED0_9ZZZZ</name>
<gene>
    <name evidence="2" type="ORF">METZ01_LOCUS226414</name>
</gene>
<protein>
    <submittedName>
        <fullName evidence="2">Uncharacterized protein</fullName>
    </submittedName>
</protein>